<gene>
    <name evidence="1" type="ORF">A0123_03118</name>
</gene>
<dbReference type="InterPro" id="IPR011049">
    <property type="entry name" value="Serralysin-like_metalloprot_C"/>
</dbReference>
<comment type="caution">
    <text evidence="1">The sequence shown here is derived from an EMBL/GenBank/DDBJ whole genome shotgun (WGS) entry which is preliminary data.</text>
</comment>
<dbReference type="OrthoDB" id="7283520at2"/>
<dbReference type="AlphaFoldDB" id="A0A1B6VGC3"/>
<accession>A0A1B6VGC3</accession>
<dbReference type="RefSeq" id="WP_064275516.1">
    <property type="nucleotide sequence ID" value="NZ_LUTU01000018.1"/>
</dbReference>
<organism evidence="1 2">
    <name type="scientific">Gluconobacter cerinus</name>
    <dbReference type="NCBI Taxonomy" id="38307"/>
    <lineage>
        <taxon>Bacteria</taxon>
        <taxon>Pseudomonadati</taxon>
        <taxon>Pseudomonadota</taxon>
        <taxon>Alphaproteobacteria</taxon>
        <taxon>Acetobacterales</taxon>
        <taxon>Acetobacteraceae</taxon>
        <taxon>Gluconobacter</taxon>
    </lineage>
</organism>
<dbReference type="SUPFAM" id="SSF51120">
    <property type="entry name" value="beta-Roll"/>
    <property type="match status" value="2"/>
</dbReference>
<dbReference type="Pfam" id="PF00353">
    <property type="entry name" value="HemolysinCabind"/>
    <property type="match status" value="3"/>
</dbReference>
<dbReference type="PATRIC" id="fig|38307.3.peg.3260"/>
<reference evidence="1 2" key="1">
    <citation type="submission" date="2016-03" db="EMBL/GenBank/DDBJ databases">
        <title>Draft genome sequence of Gluconobacter cerinus strain CECT 9110.</title>
        <authorList>
            <person name="Sainz F."/>
            <person name="Mas A."/>
            <person name="Torija M.J."/>
        </authorList>
    </citation>
    <scope>NUCLEOTIDE SEQUENCE [LARGE SCALE GENOMIC DNA]</scope>
    <source>
        <strain evidence="1 2">CECT 9110</strain>
    </source>
</reference>
<sequence>MAITTVVGASGQILAVTVDGAQAHALASQYSSAIAGVSGLTSYDLVPGGNSSPSNASVSQGVITQAGSYSITGDVAYVAAGSYAPTDTLNGAVSIDLSNDTASNIELLTGSWVGVSVQAGNQNGVFIGGVGNNTFAGTGKTGNWNIATGSGNDTISGTDGNNTIDGGTGNNLITLGSGTNVVRSEGQDTIDGSAGTDTVTLLGGSSVVTLGANATVYDTTYANSVSVGSNGFITGGSSSTYFATGTTATVAGGLNDTISAAGDFQQIRGTGNSISVDGSLSFLNGTGNTTITAGNATMFGASGLNAQFDGTSGYSLFVGNDGDEAISAASSHGVLQAFAGTGNTTVIGGTGADTLVGGTGDATLEGGSGSANLFALNKGAAGGNYTISDFGSAAGNLMALYQYGLQNNGGLENVLSNATVAGGNTTIALSDGSKITFLGVTDLKASSFNLS</sequence>
<evidence type="ECO:0000313" key="1">
    <source>
        <dbReference type="EMBL" id="OAJ66265.1"/>
    </source>
</evidence>
<dbReference type="PRINTS" id="PR00313">
    <property type="entry name" value="CABNDNGRPT"/>
</dbReference>
<dbReference type="GO" id="GO:0005509">
    <property type="term" value="F:calcium ion binding"/>
    <property type="evidence" value="ECO:0007669"/>
    <property type="project" value="InterPro"/>
</dbReference>
<dbReference type="Proteomes" id="UP000077786">
    <property type="component" value="Unassembled WGS sequence"/>
</dbReference>
<dbReference type="InterPro" id="IPR001343">
    <property type="entry name" value="Hemolysn_Ca-bd"/>
</dbReference>
<proteinExistence type="predicted"/>
<evidence type="ECO:0000313" key="2">
    <source>
        <dbReference type="Proteomes" id="UP000077786"/>
    </source>
</evidence>
<evidence type="ECO:0008006" key="3">
    <source>
        <dbReference type="Google" id="ProtNLM"/>
    </source>
</evidence>
<name>A0A1B6VGC3_9PROT</name>
<dbReference type="EMBL" id="LUTU01000018">
    <property type="protein sequence ID" value="OAJ66265.1"/>
    <property type="molecule type" value="Genomic_DNA"/>
</dbReference>
<dbReference type="Gene3D" id="2.150.10.10">
    <property type="entry name" value="Serralysin-like metalloprotease, C-terminal"/>
    <property type="match status" value="1"/>
</dbReference>
<protein>
    <recommendedName>
        <fullName evidence="3">Calcium-binding protein</fullName>
    </recommendedName>
</protein>